<feature type="chain" id="PRO_5034436417" evidence="1">
    <location>
        <begin position="31"/>
        <end position="128"/>
    </location>
</feature>
<dbReference type="Proteomes" id="UP000694428">
    <property type="component" value="Unplaced"/>
</dbReference>
<accession>A0A8C9F571</accession>
<organism evidence="2 3">
    <name type="scientific">Pavo cristatus</name>
    <name type="common">Indian peafowl</name>
    <name type="synonym">Blue peafowl</name>
    <dbReference type="NCBI Taxonomy" id="9049"/>
    <lineage>
        <taxon>Eukaryota</taxon>
        <taxon>Metazoa</taxon>
        <taxon>Chordata</taxon>
        <taxon>Craniata</taxon>
        <taxon>Vertebrata</taxon>
        <taxon>Euteleostomi</taxon>
        <taxon>Archelosauria</taxon>
        <taxon>Archosauria</taxon>
        <taxon>Dinosauria</taxon>
        <taxon>Saurischia</taxon>
        <taxon>Theropoda</taxon>
        <taxon>Coelurosauria</taxon>
        <taxon>Aves</taxon>
        <taxon>Neognathae</taxon>
        <taxon>Galloanserae</taxon>
        <taxon>Galliformes</taxon>
        <taxon>Phasianidae</taxon>
        <taxon>Phasianinae</taxon>
        <taxon>Pavo</taxon>
    </lineage>
</organism>
<evidence type="ECO:0000256" key="1">
    <source>
        <dbReference type="SAM" id="SignalP"/>
    </source>
</evidence>
<evidence type="ECO:0000313" key="2">
    <source>
        <dbReference type="Ensembl" id="ENSPSTP00000010801.1"/>
    </source>
</evidence>
<name>A0A8C9F571_PAVCR</name>
<reference evidence="2" key="1">
    <citation type="submission" date="2025-08" db="UniProtKB">
        <authorList>
            <consortium name="Ensembl"/>
        </authorList>
    </citation>
    <scope>IDENTIFICATION</scope>
</reference>
<keyword evidence="1" id="KW-0732">Signal</keyword>
<sequence>TIPWQQQTAAFSTNLIPLLAFLAALDTSITKSRDSLHVKGTRLLEEAHFCCGARGHGNTKPVCKRNQQLGKSHFWFIDHSHWEEEAKPSQLVPKSQAGGCREEQIRRQTEIYPLKSQTVSFPLHCSSS</sequence>
<evidence type="ECO:0000313" key="3">
    <source>
        <dbReference type="Proteomes" id="UP000694428"/>
    </source>
</evidence>
<keyword evidence="3" id="KW-1185">Reference proteome</keyword>
<proteinExistence type="predicted"/>
<protein>
    <submittedName>
        <fullName evidence="2">Uncharacterized protein</fullName>
    </submittedName>
</protein>
<feature type="signal peptide" evidence="1">
    <location>
        <begin position="1"/>
        <end position="30"/>
    </location>
</feature>
<dbReference type="Ensembl" id="ENSPSTT00000011341.1">
    <property type="protein sequence ID" value="ENSPSTP00000010801.1"/>
    <property type="gene ID" value="ENSPSTG00000007626.1"/>
</dbReference>
<reference evidence="2" key="2">
    <citation type="submission" date="2025-09" db="UniProtKB">
        <authorList>
            <consortium name="Ensembl"/>
        </authorList>
    </citation>
    <scope>IDENTIFICATION</scope>
</reference>
<dbReference type="AlphaFoldDB" id="A0A8C9F571"/>